<evidence type="ECO:0000313" key="4">
    <source>
        <dbReference type="Proteomes" id="UP000051084"/>
    </source>
</evidence>
<dbReference type="AlphaFoldDB" id="A0A0R1UMU4"/>
<comment type="caution">
    <text evidence="3">The sequence shown here is derived from an EMBL/GenBank/DDBJ whole genome shotgun (WGS) entry which is preliminary data.</text>
</comment>
<feature type="compositionally biased region" description="Low complexity" evidence="1">
    <location>
        <begin position="153"/>
        <end position="184"/>
    </location>
</feature>
<organism evidence="3 4">
    <name type="scientific">Limosilactobacillus equigenerosi DSM 18793 = JCM 14505</name>
    <dbReference type="NCBI Taxonomy" id="1423742"/>
    <lineage>
        <taxon>Bacteria</taxon>
        <taxon>Bacillati</taxon>
        <taxon>Bacillota</taxon>
        <taxon>Bacilli</taxon>
        <taxon>Lactobacillales</taxon>
        <taxon>Lactobacillaceae</taxon>
        <taxon>Limosilactobacillus</taxon>
    </lineage>
</organism>
<evidence type="ECO:0008006" key="5">
    <source>
        <dbReference type="Google" id="ProtNLM"/>
    </source>
</evidence>
<feature type="compositionally biased region" description="Polar residues" evidence="1">
    <location>
        <begin position="193"/>
        <end position="202"/>
    </location>
</feature>
<protein>
    <recommendedName>
        <fullName evidence="5">Lipoprotein</fullName>
    </recommendedName>
</protein>
<name>A0A0R1UMU4_9LACO</name>
<sequence length="264" mass="27812">MKKATALIATAALVLPLAACGSNSAKETATKPVAVKVQKTNQAKVSNEDAALMAYMALNHKTIDDLSANVDLMNWENPSKNTYKIDFGGQPTTMTVSQNDVKVTYTDATTGATNATKTFTKSALIKQYKDDKSAINDLLADVKNDTAAKESSSDNAKSSKVSKATKSSTKATKTSSKSSSSSTKNDMTDEEASSMSQADKANATQTVSFAGHSWHTSKIGGTTVLVGNNGEGEVGEWLANTSELTDAQKQALLPQLQSIRASLN</sequence>
<reference evidence="3 4" key="1">
    <citation type="journal article" date="2015" name="Genome Announc.">
        <title>Expanding the biotechnology potential of lactobacilli through comparative genomics of 213 strains and associated genera.</title>
        <authorList>
            <person name="Sun Z."/>
            <person name="Harris H.M."/>
            <person name="McCann A."/>
            <person name="Guo C."/>
            <person name="Argimon S."/>
            <person name="Zhang W."/>
            <person name="Yang X."/>
            <person name="Jeffery I.B."/>
            <person name="Cooney J.C."/>
            <person name="Kagawa T.F."/>
            <person name="Liu W."/>
            <person name="Song Y."/>
            <person name="Salvetti E."/>
            <person name="Wrobel A."/>
            <person name="Rasinkangas P."/>
            <person name="Parkhill J."/>
            <person name="Rea M.C."/>
            <person name="O'Sullivan O."/>
            <person name="Ritari J."/>
            <person name="Douillard F.P."/>
            <person name="Paul Ross R."/>
            <person name="Yang R."/>
            <person name="Briner A.E."/>
            <person name="Felis G.E."/>
            <person name="de Vos W.M."/>
            <person name="Barrangou R."/>
            <person name="Klaenhammer T.R."/>
            <person name="Caufield P.W."/>
            <person name="Cui Y."/>
            <person name="Zhang H."/>
            <person name="O'Toole P.W."/>
        </authorList>
    </citation>
    <scope>NUCLEOTIDE SEQUENCE [LARGE SCALE GENOMIC DNA]</scope>
    <source>
        <strain evidence="3 4">DSM 18793</strain>
    </source>
</reference>
<accession>A0A0R1UMU4</accession>
<proteinExistence type="predicted"/>
<feature type="signal peptide" evidence="2">
    <location>
        <begin position="1"/>
        <end position="25"/>
    </location>
</feature>
<dbReference type="EMBL" id="AZGC01000033">
    <property type="protein sequence ID" value="KRL94591.1"/>
    <property type="molecule type" value="Genomic_DNA"/>
</dbReference>
<keyword evidence="4" id="KW-1185">Reference proteome</keyword>
<feature type="region of interest" description="Disordered" evidence="1">
    <location>
        <begin position="145"/>
        <end position="202"/>
    </location>
</feature>
<evidence type="ECO:0000256" key="1">
    <source>
        <dbReference type="SAM" id="MobiDB-lite"/>
    </source>
</evidence>
<dbReference type="RefSeq" id="WP_056995613.1">
    <property type="nucleotide sequence ID" value="NZ_AZGC01000033.1"/>
</dbReference>
<feature type="chain" id="PRO_5039375555" description="Lipoprotein" evidence="2">
    <location>
        <begin position="26"/>
        <end position="264"/>
    </location>
</feature>
<gene>
    <name evidence="3" type="ORF">FC21_GL001325</name>
</gene>
<evidence type="ECO:0000256" key="2">
    <source>
        <dbReference type="SAM" id="SignalP"/>
    </source>
</evidence>
<dbReference type="PATRIC" id="fig|1423742.4.peg.1374"/>
<dbReference type="Proteomes" id="UP000051084">
    <property type="component" value="Unassembled WGS sequence"/>
</dbReference>
<keyword evidence="2" id="KW-0732">Signal</keyword>
<evidence type="ECO:0000313" key="3">
    <source>
        <dbReference type="EMBL" id="KRL94591.1"/>
    </source>
</evidence>